<dbReference type="PANTHER" id="PTHR30055:SF234">
    <property type="entry name" value="HTH-TYPE TRANSCRIPTIONAL REGULATOR BETI"/>
    <property type="match status" value="1"/>
</dbReference>
<comment type="caution">
    <text evidence="6">The sequence shown here is derived from an EMBL/GenBank/DDBJ whole genome shotgun (WGS) entry which is preliminary data.</text>
</comment>
<dbReference type="Gene3D" id="1.10.357.10">
    <property type="entry name" value="Tetracycline Repressor, domain 2"/>
    <property type="match status" value="1"/>
</dbReference>
<proteinExistence type="predicted"/>
<dbReference type="PROSITE" id="PS50977">
    <property type="entry name" value="HTH_TETR_2"/>
    <property type="match status" value="1"/>
</dbReference>
<dbReference type="AlphaFoldDB" id="A0A9D1KY35"/>
<sequence length="192" mass="22681">MNNREKLVQCAVELFYKKGYDAVGVQEIVDAAGVTKPTLYHYFGSKYGLLEQAVHEKYQLFHQDVRDAMSESGDLVQTLQNVARAYINGFRRDEQSYMWFISMMYAGEESASHTVIRPVVREQFREIRDIFLQHEKLLGNMRGRQDQYALGFIGLLHHYIYYRYLHKGEEDRQISESEIYEIVHQFLYGIFV</sequence>
<dbReference type="InterPro" id="IPR001647">
    <property type="entry name" value="HTH_TetR"/>
</dbReference>
<evidence type="ECO:0000256" key="1">
    <source>
        <dbReference type="ARBA" id="ARBA00023015"/>
    </source>
</evidence>
<dbReference type="GO" id="GO:0000976">
    <property type="term" value="F:transcription cis-regulatory region binding"/>
    <property type="evidence" value="ECO:0007669"/>
    <property type="project" value="TreeGrafter"/>
</dbReference>
<reference evidence="6" key="2">
    <citation type="journal article" date="2021" name="PeerJ">
        <title>Extensive microbial diversity within the chicken gut microbiome revealed by metagenomics and culture.</title>
        <authorList>
            <person name="Gilroy R."/>
            <person name="Ravi A."/>
            <person name="Getino M."/>
            <person name="Pursley I."/>
            <person name="Horton D.L."/>
            <person name="Alikhan N.F."/>
            <person name="Baker D."/>
            <person name="Gharbi K."/>
            <person name="Hall N."/>
            <person name="Watson M."/>
            <person name="Adriaenssens E.M."/>
            <person name="Foster-Nyarko E."/>
            <person name="Jarju S."/>
            <person name="Secka A."/>
            <person name="Antonio M."/>
            <person name="Oren A."/>
            <person name="Chaudhuri R.R."/>
            <person name="La Ragione R."/>
            <person name="Hildebrand F."/>
            <person name="Pallen M.J."/>
        </authorList>
    </citation>
    <scope>NUCLEOTIDE SEQUENCE</scope>
    <source>
        <strain evidence="6">CHK187-14744</strain>
    </source>
</reference>
<keyword evidence="2 4" id="KW-0238">DNA-binding</keyword>
<dbReference type="EMBL" id="DVLT01000055">
    <property type="protein sequence ID" value="HIU03379.1"/>
    <property type="molecule type" value="Genomic_DNA"/>
</dbReference>
<protein>
    <submittedName>
        <fullName evidence="6">TetR/AcrR family transcriptional regulator</fullName>
    </submittedName>
</protein>
<dbReference type="PRINTS" id="PR00455">
    <property type="entry name" value="HTHTETR"/>
</dbReference>
<reference evidence="6" key="1">
    <citation type="submission" date="2020-10" db="EMBL/GenBank/DDBJ databases">
        <authorList>
            <person name="Gilroy R."/>
        </authorList>
    </citation>
    <scope>NUCLEOTIDE SEQUENCE</scope>
    <source>
        <strain evidence="6">CHK187-14744</strain>
    </source>
</reference>
<dbReference type="InterPro" id="IPR050109">
    <property type="entry name" value="HTH-type_TetR-like_transc_reg"/>
</dbReference>
<evidence type="ECO:0000256" key="3">
    <source>
        <dbReference type="ARBA" id="ARBA00023163"/>
    </source>
</evidence>
<accession>A0A9D1KY35</accession>
<organism evidence="6 7">
    <name type="scientific">Candidatus Onthocola gallistercoris</name>
    <dbReference type="NCBI Taxonomy" id="2840876"/>
    <lineage>
        <taxon>Bacteria</taxon>
        <taxon>Bacillati</taxon>
        <taxon>Bacillota</taxon>
        <taxon>Bacilli</taxon>
        <taxon>Candidatus Onthocola</taxon>
    </lineage>
</organism>
<evidence type="ECO:0000256" key="2">
    <source>
        <dbReference type="ARBA" id="ARBA00023125"/>
    </source>
</evidence>
<gene>
    <name evidence="6" type="ORF">IAB63_09015</name>
</gene>
<evidence type="ECO:0000259" key="5">
    <source>
        <dbReference type="PROSITE" id="PS50977"/>
    </source>
</evidence>
<keyword evidence="1" id="KW-0805">Transcription regulation</keyword>
<keyword evidence="3" id="KW-0804">Transcription</keyword>
<dbReference type="Pfam" id="PF00440">
    <property type="entry name" value="TetR_N"/>
    <property type="match status" value="1"/>
</dbReference>
<dbReference type="PANTHER" id="PTHR30055">
    <property type="entry name" value="HTH-TYPE TRANSCRIPTIONAL REGULATOR RUTR"/>
    <property type="match status" value="1"/>
</dbReference>
<evidence type="ECO:0000313" key="7">
    <source>
        <dbReference type="Proteomes" id="UP000824164"/>
    </source>
</evidence>
<feature type="DNA-binding region" description="H-T-H motif" evidence="4">
    <location>
        <begin position="24"/>
        <end position="43"/>
    </location>
</feature>
<dbReference type="InterPro" id="IPR009057">
    <property type="entry name" value="Homeodomain-like_sf"/>
</dbReference>
<feature type="domain" description="HTH tetR-type" evidence="5">
    <location>
        <begin position="1"/>
        <end position="61"/>
    </location>
</feature>
<dbReference type="GO" id="GO:0003700">
    <property type="term" value="F:DNA-binding transcription factor activity"/>
    <property type="evidence" value="ECO:0007669"/>
    <property type="project" value="TreeGrafter"/>
</dbReference>
<dbReference type="SUPFAM" id="SSF46689">
    <property type="entry name" value="Homeodomain-like"/>
    <property type="match status" value="1"/>
</dbReference>
<evidence type="ECO:0000256" key="4">
    <source>
        <dbReference type="PROSITE-ProRule" id="PRU00335"/>
    </source>
</evidence>
<name>A0A9D1KY35_9FIRM</name>
<dbReference type="Proteomes" id="UP000824164">
    <property type="component" value="Unassembled WGS sequence"/>
</dbReference>
<evidence type="ECO:0000313" key="6">
    <source>
        <dbReference type="EMBL" id="HIU03379.1"/>
    </source>
</evidence>